<dbReference type="Gene3D" id="3.40.309.10">
    <property type="entry name" value="Aldehyde Dehydrogenase, Chain A, domain 2"/>
    <property type="match status" value="1"/>
</dbReference>
<dbReference type="GO" id="GO:0006081">
    <property type="term" value="P:aldehyde metabolic process"/>
    <property type="evidence" value="ECO:0007669"/>
    <property type="project" value="InterPro"/>
</dbReference>
<dbReference type="Pfam" id="PF00171">
    <property type="entry name" value="Aldedh"/>
    <property type="match status" value="1"/>
</dbReference>
<accession>A0A4P9WFP0</accession>
<dbReference type="InterPro" id="IPR012394">
    <property type="entry name" value="Aldehyde_DH_NAD(P)"/>
</dbReference>
<dbReference type="GO" id="GO:0004028">
    <property type="term" value="F:3-chloroallyl aldehyde dehydrogenase activity"/>
    <property type="evidence" value="ECO:0007669"/>
    <property type="project" value="TreeGrafter"/>
</dbReference>
<evidence type="ECO:0000313" key="5">
    <source>
        <dbReference type="Proteomes" id="UP000269721"/>
    </source>
</evidence>
<evidence type="ECO:0000259" key="3">
    <source>
        <dbReference type="Pfam" id="PF00171"/>
    </source>
</evidence>
<dbReference type="SUPFAM" id="SSF53720">
    <property type="entry name" value="ALDH-like"/>
    <property type="match status" value="1"/>
</dbReference>
<dbReference type="PANTHER" id="PTHR43570">
    <property type="entry name" value="ALDEHYDE DEHYDROGENASE"/>
    <property type="match status" value="1"/>
</dbReference>
<dbReference type="InterPro" id="IPR016161">
    <property type="entry name" value="Ald_DH/histidinol_DH"/>
</dbReference>
<gene>
    <name evidence="4" type="ORF">BDK51DRAFT_3559</name>
</gene>
<evidence type="ECO:0000256" key="1">
    <source>
        <dbReference type="ARBA" id="ARBA00009986"/>
    </source>
</evidence>
<feature type="non-terminal residue" evidence="4">
    <location>
        <position position="1"/>
    </location>
</feature>
<dbReference type="InterPro" id="IPR015590">
    <property type="entry name" value="Aldehyde_DH_dom"/>
</dbReference>
<dbReference type="PANTHER" id="PTHR43570:SF16">
    <property type="entry name" value="ALDEHYDE DEHYDROGENASE TYPE III, ISOFORM Q"/>
    <property type="match status" value="1"/>
</dbReference>
<dbReference type="GO" id="GO:0005737">
    <property type="term" value="C:cytoplasm"/>
    <property type="evidence" value="ECO:0007669"/>
    <property type="project" value="TreeGrafter"/>
</dbReference>
<sequence>NPLALYVISTNKATIEKVASETDSGGFYANDFLVNMTISGLPFGGVGASGTGKYHGRHGFESYTHKRSVLLRSPGMEAAVAFRYPP</sequence>
<dbReference type="InterPro" id="IPR016163">
    <property type="entry name" value="Ald_DH_C"/>
</dbReference>
<comment type="similarity">
    <text evidence="1">Belongs to the aldehyde dehydrogenase family.</text>
</comment>
<dbReference type="GO" id="GO:0004029">
    <property type="term" value="F:aldehyde dehydrogenase (NAD+) activity"/>
    <property type="evidence" value="ECO:0007669"/>
    <property type="project" value="TreeGrafter"/>
</dbReference>
<keyword evidence="5" id="KW-1185">Reference proteome</keyword>
<dbReference type="AlphaFoldDB" id="A0A4P9WFP0"/>
<evidence type="ECO:0000256" key="2">
    <source>
        <dbReference type="ARBA" id="ARBA00023002"/>
    </source>
</evidence>
<organism evidence="4 5">
    <name type="scientific">Blyttiomyces helicus</name>
    <dbReference type="NCBI Taxonomy" id="388810"/>
    <lineage>
        <taxon>Eukaryota</taxon>
        <taxon>Fungi</taxon>
        <taxon>Fungi incertae sedis</taxon>
        <taxon>Chytridiomycota</taxon>
        <taxon>Chytridiomycota incertae sedis</taxon>
        <taxon>Chytridiomycetes</taxon>
        <taxon>Chytridiomycetes incertae sedis</taxon>
        <taxon>Blyttiomyces</taxon>
    </lineage>
</organism>
<proteinExistence type="inferred from homology"/>
<keyword evidence="2" id="KW-0560">Oxidoreductase</keyword>
<dbReference type="Proteomes" id="UP000269721">
    <property type="component" value="Unassembled WGS sequence"/>
</dbReference>
<evidence type="ECO:0000313" key="4">
    <source>
        <dbReference type="EMBL" id="RKO89830.1"/>
    </source>
</evidence>
<name>A0A4P9WFP0_9FUNG</name>
<feature type="domain" description="Aldehyde dehydrogenase" evidence="3">
    <location>
        <begin position="3"/>
        <end position="69"/>
    </location>
</feature>
<dbReference type="OrthoDB" id="440325at2759"/>
<reference evidence="5" key="1">
    <citation type="journal article" date="2018" name="Nat. Microbiol.">
        <title>Leveraging single-cell genomics to expand the fungal tree of life.</title>
        <authorList>
            <person name="Ahrendt S.R."/>
            <person name="Quandt C.A."/>
            <person name="Ciobanu D."/>
            <person name="Clum A."/>
            <person name="Salamov A."/>
            <person name="Andreopoulos B."/>
            <person name="Cheng J.F."/>
            <person name="Woyke T."/>
            <person name="Pelin A."/>
            <person name="Henrissat B."/>
            <person name="Reynolds N.K."/>
            <person name="Benny G.L."/>
            <person name="Smith M.E."/>
            <person name="James T.Y."/>
            <person name="Grigoriev I.V."/>
        </authorList>
    </citation>
    <scope>NUCLEOTIDE SEQUENCE [LARGE SCALE GENOMIC DNA]</scope>
</reference>
<protein>
    <submittedName>
        <fullName evidence="4">Aldehyde/histidinol dehydrogenase</fullName>
    </submittedName>
</protein>
<dbReference type="Gene3D" id="3.40.605.10">
    <property type="entry name" value="Aldehyde Dehydrogenase, Chain A, domain 1"/>
    <property type="match status" value="1"/>
</dbReference>
<dbReference type="EMBL" id="KZ995867">
    <property type="protein sequence ID" value="RKO89830.1"/>
    <property type="molecule type" value="Genomic_DNA"/>
</dbReference>
<dbReference type="InterPro" id="IPR016162">
    <property type="entry name" value="Ald_DH_N"/>
</dbReference>
<feature type="non-terminal residue" evidence="4">
    <location>
        <position position="86"/>
    </location>
</feature>